<organism evidence="1 2">
    <name type="scientific">Hibiscus sabdariffa</name>
    <name type="common">roselle</name>
    <dbReference type="NCBI Taxonomy" id="183260"/>
    <lineage>
        <taxon>Eukaryota</taxon>
        <taxon>Viridiplantae</taxon>
        <taxon>Streptophyta</taxon>
        <taxon>Embryophyta</taxon>
        <taxon>Tracheophyta</taxon>
        <taxon>Spermatophyta</taxon>
        <taxon>Magnoliopsida</taxon>
        <taxon>eudicotyledons</taxon>
        <taxon>Gunneridae</taxon>
        <taxon>Pentapetalae</taxon>
        <taxon>rosids</taxon>
        <taxon>malvids</taxon>
        <taxon>Malvales</taxon>
        <taxon>Malvaceae</taxon>
        <taxon>Malvoideae</taxon>
        <taxon>Hibiscus</taxon>
    </lineage>
</organism>
<reference evidence="1 2" key="1">
    <citation type="journal article" date="2024" name="G3 (Bethesda)">
        <title>Genome assembly of Hibiscus sabdariffa L. provides insights into metabolisms of medicinal natural products.</title>
        <authorList>
            <person name="Kim T."/>
        </authorList>
    </citation>
    <scope>NUCLEOTIDE SEQUENCE [LARGE SCALE GENOMIC DNA]</scope>
    <source>
        <strain evidence="1">TK-2024</strain>
        <tissue evidence="1">Old leaves</tissue>
    </source>
</reference>
<dbReference type="EMBL" id="JBBPBM010000012">
    <property type="protein sequence ID" value="KAK8562382.1"/>
    <property type="molecule type" value="Genomic_DNA"/>
</dbReference>
<proteinExistence type="predicted"/>
<sequence length="162" mass="17806">MAANSQQFGTIRKARACGICTMTDHPTDYCPTPQEETVNAVGNFPGPPQRPVGERKQYVIEERDPNEPGANAPRADKDMFKKHLDDMIDVGCLMLATMTPELQKQHEDMVAYEMIHNLKEIYEGQVDDKGDVSAETTGPAPAEVSAGTQISTERLAVLLAYP</sequence>
<protein>
    <submittedName>
        <fullName evidence="1">Uncharacterized protein</fullName>
    </submittedName>
</protein>
<gene>
    <name evidence="1" type="ORF">V6N12_010465</name>
</gene>
<dbReference type="Proteomes" id="UP001472677">
    <property type="component" value="Unassembled WGS sequence"/>
</dbReference>
<comment type="caution">
    <text evidence="1">The sequence shown here is derived from an EMBL/GenBank/DDBJ whole genome shotgun (WGS) entry which is preliminary data.</text>
</comment>
<evidence type="ECO:0000313" key="2">
    <source>
        <dbReference type="Proteomes" id="UP001472677"/>
    </source>
</evidence>
<evidence type="ECO:0000313" key="1">
    <source>
        <dbReference type="EMBL" id="KAK8562382.1"/>
    </source>
</evidence>
<keyword evidence="2" id="KW-1185">Reference proteome</keyword>
<accession>A0ABR2EMJ2</accession>
<name>A0ABR2EMJ2_9ROSI</name>